<evidence type="ECO:0000256" key="7">
    <source>
        <dbReference type="ARBA" id="ARBA00022553"/>
    </source>
</evidence>
<dbReference type="PRINTS" id="PR00119">
    <property type="entry name" value="CATATPASE"/>
</dbReference>
<feature type="domain" description="HMA" evidence="25">
    <location>
        <begin position="69"/>
        <end position="132"/>
    </location>
</feature>
<evidence type="ECO:0000256" key="2">
    <source>
        <dbReference type="ARBA" id="ARBA00006024"/>
    </source>
</evidence>
<dbReference type="SUPFAM" id="SSF55008">
    <property type="entry name" value="HMA, heavy metal-associated domain"/>
    <property type="match status" value="3"/>
</dbReference>
<evidence type="ECO:0000256" key="5">
    <source>
        <dbReference type="ARBA" id="ARBA00022448"/>
    </source>
</evidence>
<evidence type="ECO:0000256" key="17">
    <source>
        <dbReference type="ARBA" id="ARBA00023008"/>
    </source>
</evidence>
<dbReference type="InterPro" id="IPR017969">
    <property type="entry name" value="Heavy-metal-associated_CS"/>
</dbReference>
<dbReference type="InterPro" id="IPR006121">
    <property type="entry name" value="HMA_dom"/>
</dbReference>
<evidence type="ECO:0000256" key="1">
    <source>
        <dbReference type="ARBA" id="ARBA00004651"/>
    </source>
</evidence>
<evidence type="ECO:0000256" key="4">
    <source>
        <dbReference type="ARBA" id="ARBA00015102"/>
    </source>
</evidence>
<evidence type="ECO:0000256" key="21">
    <source>
        <dbReference type="ARBA" id="ARBA00033239"/>
    </source>
</evidence>
<evidence type="ECO:0000256" key="22">
    <source>
        <dbReference type="ARBA" id="ARBA00049289"/>
    </source>
</evidence>
<evidence type="ECO:0000256" key="3">
    <source>
        <dbReference type="ARBA" id="ARBA00012517"/>
    </source>
</evidence>
<comment type="catalytic activity">
    <reaction evidence="22">
        <text>Cu(+)(in) + ATP + H2O = Cu(+)(out) + ADP + phosphate + H(+)</text>
        <dbReference type="Rhea" id="RHEA:25792"/>
        <dbReference type="ChEBI" id="CHEBI:15377"/>
        <dbReference type="ChEBI" id="CHEBI:15378"/>
        <dbReference type="ChEBI" id="CHEBI:30616"/>
        <dbReference type="ChEBI" id="CHEBI:43474"/>
        <dbReference type="ChEBI" id="CHEBI:49552"/>
        <dbReference type="ChEBI" id="CHEBI:456216"/>
        <dbReference type="EC" id="7.2.2.8"/>
    </reaction>
</comment>
<dbReference type="PROSITE" id="PS00154">
    <property type="entry name" value="ATPASE_E1_E2"/>
    <property type="match status" value="1"/>
</dbReference>
<dbReference type="InterPro" id="IPR036163">
    <property type="entry name" value="HMA_dom_sf"/>
</dbReference>
<keyword evidence="18" id="KW-0406">Ion transport</keyword>
<evidence type="ECO:0000256" key="20">
    <source>
        <dbReference type="ARBA" id="ARBA00029719"/>
    </source>
</evidence>
<dbReference type="InterPro" id="IPR001757">
    <property type="entry name" value="P_typ_ATPase"/>
</dbReference>
<dbReference type="NCBIfam" id="TIGR01525">
    <property type="entry name" value="ATPase-IB_hvy"/>
    <property type="match status" value="1"/>
</dbReference>
<evidence type="ECO:0000256" key="12">
    <source>
        <dbReference type="ARBA" id="ARBA00022796"/>
    </source>
</evidence>
<feature type="compositionally biased region" description="Low complexity" evidence="24">
    <location>
        <begin position="146"/>
        <end position="162"/>
    </location>
</feature>
<dbReference type="PROSITE" id="PS50846">
    <property type="entry name" value="HMA_2"/>
    <property type="match status" value="3"/>
</dbReference>
<evidence type="ECO:0000256" key="24">
    <source>
        <dbReference type="SAM" id="MobiDB-lite"/>
    </source>
</evidence>
<keyword evidence="27" id="KW-1185">Reference proteome</keyword>
<dbReference type="SUPFAM" id="SSF81653">
    <property type="entry name" value="Calcium ATPase, transduction domain A"/>
    <property type="match status" value="1"/>
</dbReference>
<evidence type="ECO:0000256" key="19">
    <source>
        <dbReference type="ARBA" id="ARBA00023136"/>
    </source>
</evidence>
<feature type="transmembrane region" description="Helical" evidence="23">
    <location>
        <begin position="287"/>
        <end position="305"/>
    </location>
</feature>
<dbReference type="InterPro" id="IPR008250">
    <property type="entry name" value="ATPase_P-typ_transduc_dom_A_sf"/>
</dbReference>
<keyword evidence="15" id="KW-1278">Translocase</keyword>
<dbReference type="CDD" id="cd02094">
    <property type="entry name" value="P-type_ATPase_Cu-like"/>
    <property type="match status" value="1"/>
</dbReference>
<comment type="similarity">
    <text evidence="2 23">Belongs to the cation transport ATPase (P-type) (TC 3.A.3) family. Type IB subfamily.</text>
</comment>
<dbReference type="InterPro" id="IPR027256">
    <property type="entry name" value="P-typ_ATPase_IB"/>
</dbReference>
<keyword evidence="5" id="KW-0813">Transport</keyword>
<dbReference type="Gene3D" id="2.70.150.10">
    <property type="entry name" value="Calcium-transporting ATPase, cytoplasmic transduction domain A"/>
    <property type="match status" value="1"/>
</dbReference>
<keyword evidence="13 23" id="KW-0067">ATP-binding</keyword>
<keyword evidence="8 23" id="KW-0812">Transmembrane</keyword>
<keyword evidence="6 23" id="KW-1003">Cell membrane</keyword>
<evidence type="ECO:0000256" key="11">
    <source>
        <dbReference type="ARBA" id="ARBA00022741"/>
    </source>
</evidence>
<dbReference type="EMBL" id="JAFEUM010000001">
    <property type="protein sequence ID" value="MBM7035100.1"/>
    <property type="molecule type" value="Genomic_DNA"/>
</dbReference>
<dbReference type="Gene3D" id="3.40.50.1000">
    <property type="entry name" value="HAD superfamily/HAD-like"/>
    <property type="match status" value="1"/>
</dbReference>
<feature type="transmembrane region" description="Helical" evidence="23">
    <location>
        <begin position="256"/>
        <end position="275"/>
    </location>
</feature>
<dbReference type="Pfam" id="PF00403">
    <property type="entry name" value="HMA"/>
    <property type="match status" value="2"/>
</dbReference>
<dbReference type="InterPro" id="IPR018303">
    <property type="entry name" value="ATPase_P-typ_P_site"/>
</dbReference>
<dbReference type="SFLD" id="SFLDF00027">
    <property type="entry name" value="p-type_atpase"/>
    <property type="match status" value="1"/>
</dbReference>
<organism evidence="26 27">
    <name type="scientific">Vibrio ulleungensis</name>
    <dbReference type="NCBI Taxonomy" id="2807619"/>
    <lineage>
        <taxon>Bacteria</taxon>
        <taxon>Pseudomonadati</taxon>
        <taxon>Pseudomonadota</taxon>
        <taxon>Gammaproteobacteria</taxon>
        <taxon>Vibrionales</taxon>
        <taxon>Vibrionaceae</taxon>
        <taxon>Vibrio</taxon>
    </lineage>
</organism>
<feature type="transmembrane region" description="Helical" evidence="23">
    <location>
        <begin position="508"/>
        <end position="530"/>
    </location>
</feature>
<dbReference type="InterPro" id="IPR023298">
    <property type="entry name" value="ATPase_P-typ_TM_dom_sf"/>
</dbReference>
<evidence type="ECO:0000256" key="10">
    <source>
        <dbReference type="ARBA" id="ARBA00022737"/>
    </source>
</evidence>
<evidence type="ECO:0000256" key="16">
    <source>
        <dbReference type="ARBA" id="ARBA00022989"/>
    </source>
</evidence>
<gene>
    <name evidence="26" type="ORF">JQC93_01670</name>
</gene>
<dbReference type="InterPro" id="IPR044492">
    <property type="entry name" value="P_typ_ATPase_HD_dom"/>
</dbReference>
<keyword evidence="9 23" id="KW-0479">Metal-binding</keyword>
<evidence type="ECO:0000256" key="9">
    <source>
        <dbReference type="ARBA" id="ARBA00022723"/>
    </source>
</evidence>
<dbReference type="RefSeq" id="WP_205156730.1">
    <property type="nucleotide sequence ID" value="NZ_JAFEUM010000001.1"/>
</dbReference>
<evidence type="ECO:0000313" key="26">
    <source>
        <dbReference type="EMBL" id="MBM7035100.1"/>
    </source>
</evidence>
<reference evidence="26 27" key="1">
    <citation type="submission" date="2021-02" db="EMBL/GenBank/DDBJ databases">
        <authorList>
            <person name="Park J.-S."/>
        </authorList>
    </citation>
    <scope>NUCLEOTIDE SEQUENCE [LARGE SCALE GENOMIC DNA]</scope>
    <source>
        <strain evidence="26 27">188UL20-2</strain>
    </source>
</reference>
<proteinExistence type="inferred from homology"/>
<feature type="transmembrane region" description="Helical" evidence="23">
    <location>
        <begin position="853"/>
        <end position="872"/>
    </location>
</feature>
<evidence type="ECO:0000256" key="13">
    <source>
        <dbReference type="ARBA" id="ARBA00022840"/>
    </source>
</evidence>
<dbReference type="PANTHER" id="PTHR43520:SF6">
    <property type="entry name" value="COPPER-EXPORTING P-TYPE ATPASE"/>
    <property type="match status" value="1"/>
</dbReference>
<feature type="domain" description="HMA" evidence="25">
    <location>
        <begin position="169"/>
        <end position="232"/>
    </location>
</feature>
<dbReference type="NCBIfam" id="TIGR01494">
    <property type="entry name" value="ATPase_P-type"/>
    <property type="match status" value="2"/>
</dbReference>
<dbReference type="PANTHER" id="PTHR43520">
    <property type="entry name" value="ATP7, ISOFORM B"/>
    <property type="match status" value="1"/>
</dbReference>
<dbReference type="InterPro" id="IPR023214">
    <property type="entry name" value="HAD_sf"/>
</dbReference>
<dbReference type="SUPFAM" id="SSF81665">
    <property type="entry name" value="Calcium ATPase, transmembrane domain M"/>
    <property type="match status" value="1"/>
</dbReference>
<evidence type="ECO:0000256" key="18">
    <source>
        <dbReference type="ARBA" id="ARBA00023065"/>
    </source>
</evidence>
<dbReference type="Gene3D" id="3.40.1110.10">
    <property type="entry name" value="Calcium-transporting ATPase, cytoplasmic domain N"/>
    <property type="match status" value="1"/>
</dbReference>
<comment type="caution">
    <text evidence="26">The sequence shown here is derived from an EMBL/GenBank/DDBJ whole genome shotgun (WGS) entry which is preliminary data.</text>
</comment>
<feature type="region of interest" description="Disordered" evidence="24">
    <location>
        <begin position="138"/>
        <end position="168"/>
    </location>
</feature>
<dbReference type="PROSITE" id="PS01047">
    <property type="entry name" value="HMA_1"/>
    <property type="match status" value="1"/>
</dbReference>
<dbReference type="SUPFAM" id="SSF56784">
    <property type="entry name" value="HAD-like"/>
    <property type="match status" value="1"/>
</dbReference>
<feature type="transmembrane region" description="Helical" evidence="23">
    <location>
        <begin position="878"/>
        <end position="896"/>
    </location>
</feature>
<evidence type="ECO:0000256" key="8">
    <source>
        <dbReference type="ARBA" id="ARBA00022692"/>
    </source>
</evidence>
<dbReference type="SFLD" id="SFLDG00002">
    <property type="entry name" value="C1.7:_P-type_atpase_like"/>
    <property type="match status" value="1"/>
</dbReference>
<keyword evidence="14" id="KW-0460">Magnesium</keyword>
<feature type="transmembrane region" description="Helical" evidence="23">
    <location>
        <begin position="326"/>
        <end position="348"/>
    </location>
</feature>
<dbReference type="EC" id="7.2.2.8" evidence="3"/>
<feature type="transmembrane region" description="Helical" evidence="23">
    <location>
        <begin position="354"/>
        <end position="373"/>
    </location>
</feature>
<keyword evidence="19 23" id="KW-0472">Membrane</keyword>
<sequence length="914" mass="97271">MSQYQLNVSGWSCMGCVNKTHKALLEHDPLLELAAAEDKQSAVLTTHLAPQQTIAIIEEVGYRASLCHQDNQFDTQNVNCGGCAKKLTNAILEDDASAKVTVNVADKTVTIESSLSRAQLSARLNDLNYLATSSAVETVKEGAPNQDPTTSLSDSDSQTQKSEQPNTQSYLRYNLSGVTCASCVRTIENALNKLEGVEDVAINFGNRTATVYTELDSARIKQVIEKAGYGASPIVDEAKSAELREQAIQDEYKDKLRNAALGTGLGLILMASMFVDGSMELVSTSSRILWFLVGLVTLAIMWIAGKHFFTGAISALQNRTSNMDTLIALGTSSAWLYSMFVVLFPELVPANSRHLYFEASAMIIGLINLGQALEVKARGRTSKAINRLLDLQAKTAMVLDAKGEPQLTPIDDVQVSDQILIRNGERIPVDGIVLNGNTNIDESMLTGEPIAVSKSKGDSVSAGTVNGDHSITIEATKIGRDTLLAHIVDMVSKAQNSKPPISQLADKVSAIFVPIVIIIAIVTAVAWALFGPQPVLVNTLVAATSVLIIACPCALGLATPISTMIGIGKAAEVGGLIRNGDALQKASEIDVVIMDKTGTITQGKPSVTHHYLHASELATPEQILTLVYQMEIGSSHPLADSLKSFSYSAHEATTNLTLSNIQAVAGLGLTAHWNEHRISLGNQTLMTQVGVDSTKGHCFASHPSDTHVYLAIDNQFVAEFAISDPIKSDSKQAIAQLQALGVKVVMLTGDTPEVAKAVAAQVNIDEYHASLMPSDKLDWVKRLQQQGLVVGMVGDGINDAPALAQSDVGFAIGQGTDVAIESADITLMRGSLNGISHTIAISKATLSNIKQNLWGAFIYNSLGIPIAAGLLYPITGMLLNPIVAGIAMSLSSITVVSNANRLRLFNPNSRSGTK</sequence>
<feature type="domain" description="HMA" evidence="25">
    <location>
        <begin position="2"/>
        <end position="65"/>
    </location>
</feature>
<evidence type="ECO:0000256" key="14">
    <source>
        <dbReference type="ARBA" id="ARBA00022842"/>
    </source>
</evidence>
<dbReference type="CDD" id="cd00371">
    <property type="entry name" value="HMA"/>
    <property type="match status" value="1"/>
</dbReference>
<keyword evidence="7" id="KW-0597">Phosphoprotein</keyword>
<keyword evidence="16 23" id="KW-1133">Transmembrane helix</keyword>
<evidence type="ECO:0000259" key="25">
    <source>
        <dbReference type="PROSITE" id="PS50846"/>
    </source>
</evidence>
<keyword evidence="11 23" id="KW-0547">Nucleotide-binding</keyword>
<dbReference type="InterPro" id="IPR059000">
    <property type="entry name" value="ATPase_P-type_domA"/>
</dbReference>
<dbReference type="Pfam" id="PF00702">
    <property type="entry name" value="Hydrolase"/>
    <property type="match status" value="1"/>
</dbReference>
<keyword evidence="12" id="KW-0187">Copper transport</keyword>
<protein>
    <recommendedName>
        <fullName evidence="4">Copper-exporting P-type ATPase</fullName>
        <ecNumber evidence="3">7.2.2.8</ecNumber>
    </recommendedName>
    <alternativeName>
        <fullName evidence="20">Copper-exporting P-type ATPase A</fullName>
    </alternativeName>
    <alternativeName>
        <fullName evidence="21">Cu(+)-exporting ATPase</fullName>
    </alternativeName>
</protein>
<keyword evidence="10" id="KW-0677">Repeat</keyword>
<dbReference type="InterPro" id="IPR023299">
    <property type="entry name" value="ATPase_P-typ_cyto_dom_N"/>
</dbReference>
<dbReference type="Pfam" id="PF00122">
    <property type="entry name" value="E1-E2_ATPase"/>
    <property type="match status" value="1"/>
</dbReference>
<evidence type="ECO:0000256" key="6">
    <source>
        <dbReference type="ARBA" id="ARBA00022475"/>
    </source>
</evidence>
<evidence type="ECO:0000313" key="27">
    <source>
        <dbReference type="Proteomes" id="UP000809621"/>
    </source>
</evidence>
<dbReference type="Proteomes" id="UP000809621">
    <property type="component" value="Unassembled WGS sequence"/>
</dbReference>
<name>A0ABS2HBY9_9VIBR</name>
<dbReference type="SFLD" id="SFLDS00003">
    <property type="entry name" value="Haloacid_Dehalogenase"/>
    <property type="match status" value="1"/>
</dbReference>
<dbReference type="Gene3D" id="3.30.70.100">
    <property type="match status" value="3"/>
</dbReference>
<comment type="subcellular location">
    <subcellularLocation>
        <location evidence="1">Cell membrane</location>
        <topology evidence="1">Multi-pass membrane protein</topology>
    </subcellularLocation>
</comment>
<evidence type="ECO:0000256" key="15">
    <source>
        <dbReference type="ARBA" id="ARBA00022967"/>
    </source>
</evidence>
<keyword evidence="17" id="KW-0186">Copper</keyword>
<dbReference type="InterPro" id="IPR036412">
    <property type="entry name" value="HAD-like_sf"/>
</dbReference>
<dbReference type="PRINTS" id="PR00943">
    <property type="entry name" value="CUATPASE"/>
</dbReference>
<evidence type="ECO:0000256" key="23">
    <source>
        <dbReference type="RuleBase" id="RU362081"/>
    </source>
</evidence>
<accession>A0ABS2HBY9</accession>
<dbReference type="NCBIfam" id="TIGR01511">
    <property type="entry name" value="ATPase-IB1_Cu"/>
    <property type="match status" value="1"/>
</dbReference>
<feature type="transmembrane region" description="Helical" evidence="23">
    <location>
        <begin position="536"/>
        <end position="559"/>
    </location>
</feature>